<keyword evidence="2" id="KW-1003">Cell membrane</keyword>
<keyword evidence="5" id="KW-0472">Membrane</keyword>
<name>A0A369WU34_9GAMM</name>
<dbReference type="OrthoDB" id="9789675at2"/>
<keyword evidence="6" id="KW-0143">Chaperone</keyword>
<dbReference type="InterPro" id="IPR011990">
    <property type="entry name" value="TPR-like_helical_dom_sf"/>
</dbReference>
<keyword evidence="11" id="KW-1185">Reference proteome</keyword>
<feature type="domain" description="Ancillary SecYEG translocon subunit/Cell division coordinator CpoB TPR" evidence="9">
    <location>
        <begin position="15"/>
        <end position="214"/>
    </location>
</feature>
<evidence type="ECO:0000256" key="2">
    <source>
        <dbReference type="ARBA" id="ARBA00022475"/>
    </source>
</evidence>
<sequence>MAELRTEEEQVEAIKNWWKENGRSTVIGVAVAVIAVFGWRGWQDHQRQTAENASVLYQSMVEKALVQPGQTLSEEDRKSAEYMANQLKSDYQSTGYAQYAALWLAKLQADQGKLDAAKAELKWLVEQKPEAPIAQVAKLRMSQLLLAEGDAQAALTQLGSAPEKGFEAAYFELKGDLLNALGRAAEARQAYQSAQAADSSNARPLIAMKSGDLAGAGE</sequence>
<reference evidence="10 11" key="1">
    <citation type="submission" date="2018-07" db="EMBL/GenBank/DDBJ databases">
        <title>Motiliproteus coralliicola sp. nov., a bacterium isolated from Coral.</title>
        <authorList>
            <person name="Wang G."/>
        </authorList>
    </citation>
    <scope>NUCLEOTIDE SEQUENCE [LARGE SCALE GENOMIC DNA]</scope>
    <source>
        <strain evidence="10 11">C34</strain>
    </source>
</reference>
<comment type="similarity">
    <text evidence="7">Belongs to the YfgM family.</text>
</comment>
<dbReference type="Pfam" id="PF09976">
    <property type="entry name" value="TPR_21"/>
    <property type="match status" value="1"/>
</dbReference>
<evidence type="ECO:0000256" key="4">
    <source>
        <dbReference type="ARBA" id="ARBA00022989"/>
    </source>
</evidence>
<dbReference type="GO" id="GO:0044877">
    <property type="term" value="F:protein-containing complex binding"/>
    <property type="evidence" value="ECO:0007669"/>
    <property type="project" value="InterPro"/>
</dbReference>
<dbReference type="InterPro" id="IPR018704">
    <property type="entry name" value="SecYEG/CpoB_TPR"/>
</dbReference>
<comment type="subcellular location">
    <subcellularLocation>
        <location evidence="1">Cell membrane</location>
        <topology evidence="1">Single-pass type II membrane protein</topology>
    </subcellularLocation>
</comment>
<evidence type="ECO:0000313" key="10">
    <source>
        <dbReference type="EMBL" id="RDE23015.1"/>
    </source>
</evidence>
<gene>
    <name evidence="10" type="ORF">DV711_10745</name>
</gene>
<evidence type="ECO:0000256" key="3">
    <source>
        <dbReference type="ARBA" id="ARBA00022692"/>
    </source>
</evidence>
<evidence type="ECO:0000256" key="7">
    <source>
        <dbReference type="ARBA" id="ARBA00024197"/>
    </source>
</evidence>
<evidence type="ECO:0000256" key="6">
    <source>
        <dbReference type="ARBA" id="ARBA00023186"/>
    </source>
</evidence>
<evidence type="ECO:0000256" key="1">
    <source>
        <dbReference type="ARBA" id="ARBA00004401"/>
    </source>
</evidence>
<organism evidence="10 11">
    <name type="scientific">Motiliproteus coralliicola</name>
    <dbReference type="NCBI Taxonomy" id="2283196"/>
    <lineage>
        <taxon>Bacteria</taxon>
        <taxon>Pseudomonadati</taxon>
        <taxon>Pseudomonadota</taxon>
        <taxon>Gammaproteobacteria</taxon>
        <taxon>Oceanospirillales</taxon>
        <taxon>Oceanospirillaceae</taxon>
        <taxon>Motiliproteus</taxon>
    </lineage>
</organism>
<dbReference type="PANTHER" id="PTHR38035:SF1">
    <property type="entry name" value="ANCILLARY SECYEG TRANSLOCON SUBUNIT"/>
    <property type="match status" value="1"/>
</dbReference>
<dbReference type="RefSeq" id="WP_114695649.1">
    <property type="nucleotide sequence ID" value="NZ_QQOH01000002.1"/>
</dbReference>
<dbReference type="PANTHER" id="PTHR38035">
    <property type="entry name" value="UPF0070 PROTEIN YFGM"/>
    <property type="match status" value="1"/>
</dbReference>
<keyword evidence="3" id="KW-0812">Transmembrane</keyword>
<accession>A0A369WU34</accession>
<dbReference type="InterPro" id="IPR026039">
    <property type="entry name" value="YfgM"/>
</dbReference>
<dbReference type="GO" id="GO:0005886">
    <property type="term" value="C:plasma membrane"/>
    <property type="evidence" value="ECO:0007669"/>
    <property type="project" value="UniProtKB-SubCell"/>
</dbReference>
<proteinExistence type="inferred from homology"/>
<dbReference type="EMBL" id="QQOH01000002">
    <property type="protein sequence ID" value="RDE23015.1"/>
    <property type="molecule type" value="Genomic_DNA"/>
</dbReference>
<dbReference type="Gene3D" id="1.25.40.10">
    <property type="entry name" value="Tetratricopeptide repeat domain"/>
    <property type="match status" value="1"/>
</dbReference>
<dbReference type="Proteomes" id="UP000253769">
    <property type="component" value="Unassembled WGS sequence"/>
</dbReference>
<dbReference type="SUPFAM" id="SSF48452">
    <property type="entry name" value="TPR-like"/>
    <property type="match status" value="1"/>
</dbReference>
<dbReference type="AlphaFoldDB" id="A0A369WU34"/>
<evidence type="ECO:0000256" key="8">
    <source>
        <dbReference type="ARBA" id="ARBA00024235"/>
    </source>
</evidence>
<protein>
    <recommendedName>
        <fullName evidence="8">Ancillary SecYEG translocon subunit</fullName>
    </recommendedName>
</protein>
<evidence type="ECO:0000259" key="9">
    <source>
        <dbReference type="Pfam" id="PF09976"/>
    </source>
</evidence>
<evidence type="ECO:0000313" key="11">
    <source>
        <dbReference type="Proteomes" id="UP000253769"/>
    </source>
</evidence>
<comment type="caution">
    <text evidence="10">The sequence shown here is derived from an EMBL/GenBank/DDBJ whole genome shotgun (WGS) entry which is preliminary data.</text>
</comment>
<keyword evidence="4" id="KW-1133">Transmembrane helix</keyword>
<dbReference type="PIRSF" id="PIRSF006170">
    <property type="entry name" value="YfgM"/>
    <property type="match status" value="1"/>
</dbReference>
<evidence type="ECO:0000256" key="5">
    <source>
        <dbReference type="ARBA" id="ARBA00023136"/>
    </source>
</evidence>